<keyword evidence="1" id="KW-1133">Transmembrane helix</keyword>
<gene>
    <name evidence="2" type="ORF">FAD_0786</name>
</gene>
<feature type="transmembrane region" description="Helical" evidence="1">
    <location>
        <begin position="20"/>
        <end position="40"/>
    </location>
</feature>
<keyword evidence="1" id="KW-0812">Transmembrane</keyword>
<evidence type="ECO:0000313" key="2">
    <source>
        <dbReference type="EMBL" id="ARD84689.1"/>
    </source>
</evidence>
<organism evidence="2 3">
    <name type="scientific">Ferroplasma acidiphilum</name>
    <dbReference type="NCBI Taxonomy" id="74969"/>
    <lineage>
        <taxon>Archaea</taxon>
        <taxon>Methanobacteriati</taxon>
        <taxon>Thermoplasmatota</taxon>
        <taxon>Thermoplasmata</taxon>
        <taxon>Thermoplasmatales</taxon>
        <taxon>Ferroplasmaceae</taxon>
        <taxon>Ferroplasma</taxon>
    </lineage>
</organism>
<proteinExistence type="predicted"/>
<dbReference type="EMBL" id="CP015363">
    <property type="protein sequence ID" value="ARD84689.1"/>
    <property type="molecule type" value="Genomic_DNA"/>
</dbReference>
<dbReference type="Proteomes" id="UP000192050">
    <property type="component" value="Chromosome"/>
</dbReference>
<protein>
    <submittedName>
        <fullName evidence="2">Signal sequence processing protein Sec11</fullName>
    </submittedName>
</protein>
<keyword evidence="1" id="KW-0472">Membrane</keyword>
<dbReference type="STRING" id="74969.FAD_0786"/>
<dbReference type="KEGG" id="fai:FAD_0786"/>
<reference evidence="2 3" key="1">
    <citation type="submission" date="2011-10" db="EMBL/GenBank/DDBJ databases">
        <title>Metabolic and evolutionary patterns in the extreme acidophile Ferroplasma acidiphilum.</title>
        <authorList>
            <person name="Golyshina O.V."/>
            <person name="Kozyavkin S.A."/>
            <person name="Tatusov R.L."/>
            <person name="Slesarev A.I."/>
            <person name="Golyshin P.N."/>
        </authorList>
    </citation>
    <scope>NUCLEOTIDE SEQUENCE [LARGE SCALE GENOMIC DNA]</scope>
    <source>
        <strain evidence="3">Y</strain>
    </source>
</reference>
<evidence type="ECO:0000313" key="3">
    <source>
        <dbReference type="Proteomes" id="UP000192050"/>
    </source>
</evidence>
<keyword evidence="3" id="KW-1185">Reference proteome</keyword>
<feature type="transmembrane region" description="Helical" evidence="1">
    <location>
        <begin position="248"/>
        <end position="268"/>
    </location>
</feature>
<sequence length="282" mass="31771">MPLLHMGNAGNKRKYRVLTIIFIAAVIIALVGITVYSGVFPPASVVESYSMEHSAQWQYGIIDEGTVVLVKKVNNINDIVTYVQGRSSNISTYGEYGNVILYHNSALNVVTIHRAIFYLEWNGTSPEIAGYHNQSYIHFYKDNIVLDGIGYAHRNLIVNVSGYAGDSGFITVGDHNLACLSYNSGYYNRTYNAYYASDQNIWGIKPVSLNQIVGKAYGYVPWFGLVKLNILRLEGEWPRQYYTHVPEYSYAGLFLSIAAILTIILFPYGKVYNKVKRKTRNS</sequence>
<evidence type="ECO:0000256" key="1">
    <source>
        <dbReference type="SAM" id="Phobius"/>
    </source>
</evidence>
<accession>A0A1V0N3L6</accession>
<dbReference type="AlphaFoldDB" id="A0A1V0N3L6"/>
<name>A0A1V0N3L6_9ARCH</name>